<sequence>MAATPSSSLLLLNSPVSTSSLCHRPYTQSRFCLLLRDTAKTNSLSTITKAQKTDVCKEDIVIVGAGIAGLATAVSLHRSCISHTLNCYHIS</sequence>
<name>A0A2P2K862_RHIMU</name>
<dbReference type="EMBL" id="GGEC01021456">
    <property type="protein sequence ID" value="MBX01940.1"/>
    <property type="molecule type" value="Transcribed_RNA"/>
</dbReference>
<dbReference type="AlphaFoldDB" id="A0A2P2K862"/>
<proteinExistence type="predicted"/>
<protein>
    <submittedName>
        <fullName evidence="1">Uncharacterized protein</fullName>
    </submittedName>
</protein>
<dbReference type="Gene3D" id="3.50.50.60">
    <property type="entry name" value="FAD/NAD(P)-binding domain"/>
    <property type="match status" value="1"/>
</dbReference>
<reference evidence="1" key="1">
    <citation type="submission" date="2018-02" db="EMBL/GenBank/DDBJ databases">
        <title>Rhizophora mucronata_Transcriptome.</title>
        <authorList>
            <person name="Meera S.P."/>
            <person name="Sreeshan A."/>
            <person name="Augustine A."/>
        </authorList>
    </citation>
    <scope>NUCLEOTIDE SEQUENCE</scope>
    <source>
        <tissue evidence="1">Leaf</tissue>
    </source>
</reference>
<accession>A0A2P2K862</accession>
<dbReference type="InterPro" id="IPR036188">
    <property type="entry name" value="FAD/NAD-bd_sf"/>
</dbReference>
<dbReference type="SUPFAM" id="SSF51905">
    <property type="entry name" value="FAD/NAD(P)-binding domain"/>
    <property type="match status" value="1"/>
</dbReference>
<organism evidence="1">
    <name type="scientific">Rhizophora mucronata</name>
    <name type="common">Asiatic mangrove</name>
    <dbReference type="NCBI Taxonomy" id="61149"/>
    <lineage>
        <taxon>Eukaryota</taxon>
        <taxon>Viridiplantae</taxon>
        <taxon>Streptophyta</taxon>
        <taxon>Embryophyta</taxon>
        <taxon>Tracheophyta</taxon>
        <taxon>Spermatophyta</taxon>
        <taxon>Magnoliopsida</taxon>
        <taxon>eudicotyledons</taxon>
        <taxon>Gunneridae</taxon>
        <taxon>Pentapetalae</taxon>
        <taxon>rosids</taxon>
        <taxon>fabids</taxon>
        <taxon>Malpighiales</taxon>
        <taxon>Rhizophoraceae</taxon>
        <taxon>Rhizophora</taxon>
    </lineage>
</organism>
<evidence type="ECO:0000313" key="1">
    <source>
        <dbReference type="EMBL" id="MBX01940.1"/>
    </source>
</evidence>